<protein>
    <recommendedName>
        <fullName evidence="3">Reverse transcriptase domain-containing protein</fullName>
    </recommendedName>
</protein>
<comment type="caution">
    <text evidence="1">The sequence shown here is derived from an EMBL/GenBank/DDBJ whole genome shotgun (WGS) entry which is preliminary data.</text>
</comment>
<name>A0ABQ4WTU1_9ASTR</name>
<keyword evidence="2" id="KW-1185">Reference proteome</keyword>
<organism evidence="1 2">
    <name type="scientific">Tanacetum coccineum</name>
    <dbReference type="NCBI Taxonomy" id="301880"/>
    <lineage>
        <taxon>Eukaryota</taxon>
        <taxon>Viridiplantae</taxon>
        <taxon>Streptophyta</taxon>
        <taxon>Embryophyta</taxon>
        <taxon>Tracheophyta</taxon>
        <taxon>Spermatophyta</taxon>
        <taxon>Magnoliopsida</taxon>
        <taxon>eudicotyledons</taxon>
        <taxon>Gunneridae</taxon>
        <taxon>Pentapetalae</taxon>
        <taxon>asterids</taxon>
        <taxon>campanulids</taxon>
        <taxon>Asterales</taxon>
        <taxon>Asteraceae</taxon>
        <taxon>Asteroideae</taxon>
        <taxon>Anthemideae</taxon>
        <taxon>Anthemidinae</taxon>
        <taxon>Tanacetum</taxon>
    </lineage>
</organism>
<evidence type="ECO:0000313" key="2">
    <source>
        <dbReference type="Proteomes" id="UP001151760"/>
    </source>
</evidence>
<accession>A0ABQ4WTU1</accession>
<reference evidence="1" key="1">
    <citation type="journal article" date="2022" name="Int. J. Mol. Sci.">
        <title>Draft Genome of Tanacetum Coccineum: Genomic Comparison of Closely Related Tanacetum-Family Plants.</title>
        <authorList>
            <person name="Yamashiro T."/>
            <person name="Shiraishi A."/>
            <person name="Nakayama K."/>
            <person name="Satake H."/>
        </authorList>
    </citation>
    <scope>NUCLEOTIDE SEQUENCE</scope>
</reference>
<evidence type="ECO:0008006" key="3">
    <source>
        <dbReference type="Google" id="ProtNLM"/>
    </source>
</evidence>
<proteinExistence type="predicted"/>
<dbReference type="Proteomes" id="UP001151760">
    <property type="component" value="Unassembled WGS sequence"/>
</dbReference>
<gene>
    <name evidence="1" type="ORF">Tco_0629663</name>
</gene>
<evidence type="ECO:0000313" key="1">
    <source>
        <dbReference type="EMBL" id="GJS56301.1"/>
    </source>
</evidence>
<dbReference type="EMBL" id="BQNB010008926">
    <property type="protein sequence ID" value="GJS56301.1"/>
    <property type="molecule type" value="Genomic_DNA"/>
</dbReference>
<reference evidence="1" key="2">
    <citation type="submission" date="2022-01" db="EMBL/GenBank/DDBJ databases">
        <authorList>
            <person name="Yamashiro T."/>
            <person name="Shiraishi A."/>
            <person name="Satake H."/>
            <person name="Nakayama K."/>
        </authorList>
    </citation>
    <scope>NUCLEOTIDE SEQUENCE</scope>
</reference>
<sequence length="143" mass="15857">MMNITSARNGFKVGGNSSSKSSKIIPVECAMVSGPEEQHILVNKVKEERVKVVINPEHPEQTVMIGSDLTKKARVKLCNLLQRSLDIFAWTPANMTGVPRHNEYRLNVTRRMSSVEGRRKEAKAAKRNISSKTKVSKLVALGS</sequence>